<feature type="transmembrane region" description="Helical" evidence="5">
    <location>
        <begin position="43"/>
        <end position="65"/>
    </location>
</feature>
<feature type="transmembrane region" description="Helical" evidence="5">
    <location>
        <begin position="328"/>
        <end position="351"/>
    </location>
</feature>
<dbReference type="OrthoDB" id="9810614at2"/>
<dbReference type="STRING" id="698738.OLEAN_C17460"/>
<dbReference type="SUPFAM" id="SSF103473">
    <property type="entry name" value="MFS general substrate transporter"/>
    <property type="match status" value="1"/>
</dbReference>
<evidence type="ECO:0000313" key="7">
    <source>
        <dbReference type="Proteomes" id="UP000032749"/>
    </source>
</evidence>
<organism evidence="6 7">
    <name type="scientific">Oleispira antarctica RB-8</name>
    <dbReference type="NCBI Taxonomy" id="698738"/>
    <lineage>
        <taxon>Bacteria</taxon>
        <taxon>Pseudomonadati</taxon>
        <taxon>Pseudomonadota</taxon>
        <taxon>Gammaproteobacteria</taxon>
        <taxon>Oceanospirillales</taxon>
        <taxon>Oceanospirillaceae</taxon>
        <taxon>Oleispira</taxon>
    </lineage>
</organism>
<dbReference type="AlphaFoldDB" id="R4YM69"/>
<evidence type="ECO:0000256" key="4">
    <source>
        <dbReference type="SAM" id="MobiDB-lite"/>
    </source>
</evidence>
<feature type="transmembrane region" description="Helical" evidence="5">
    <location>
        <begin position="357"/>
        <end position="376"/>
    </location>
</feature>
<evidence type="ECO:0000313" key="6">
    <source>
        <dbReference type="EMBL" id="CCK75922.1"/>
    </source>
</evidence>
<gene>
    <name evidence="6" type="ORF">OLEAN_C17460</name>
</gene>
<keyword evidence="2 5" id="KW-1133">Transmembrane helix</keyword>
<feature type="transmembrane region" description="Helical" evidence="5">
    <location>
        <begin position="265"/>
        <end position="285"/>
    </location>
</feature>
<dbReference type="HOGENOM" id="CLU_035018_1_1_6"/>
<feature type="region of interest" description="Disordered" evidence="4">
    <location>
        <begin position="441"/>
        <end position="460"/>
    </location>
</feature>
<name>R4YM69_OLEAN</name>
<dbReference type="KEGG" id="oai:OLEAN_C17460"/>
<dbReference type="GO" id="GO:0022857">
    <property type="term" value="F:transmembrane transporter activity"/>
    <property type="evidence" value="ECO:0007669"/>
    <property type="project" value="InterPro"/>
</dbReference>
<accession>R4YM69</accession>
<proteinExistence type="predicted"/>
<dbReference type="GO" id="GO:0005886">
    <property type="term" value="C:plasma membrane"/>
    <property type="evidence" value="ECO:0007669"/>
    <property type="project" value="TreeGrafter"/>
</dbReference>
<dbReference type="InterPro" id="IPR047200">
    <property type="entry name" value="MFS_YcaD-like"/>
</dbReference>
<dbReference type="PANTHER" id="PTHR23521">
    <property type="entry name" value="TRANSPORTER MFS SUPERFAMILY"/>
    <property type="match status" value="1"/>
</dbReference>
<sequence length="460" mass="50051">MIRSLIPLTALLISDALVLLGHGLLLTLLPVSASLLGFSDFQVGLTGSSYFVGFVAGCLATPFVLKRVGHIRTFAVLASAYTALILFFAWSQSFIGWMFLRFMIGAMIAGIYMIIESWLNERADSTNRGTILSFYAMLNLAMITLAQQLLNLGNVNTLLLFALAGIFLSLSVIPVSLTLALAPTPIKKVSVDFAKVWRHSHIGIIGSIFAGLITGSFWALAPIYAKDSGFTTFQLANFMSAVVLGGALFQIPLGRFSDRFDRRIILIFIALGGAIISFLTFIASFKGFYAGTASTGLAFMWGAFSMTMYAICLAHANDNADSADFVDIGSAMLITYGLSSAMGAPIASAFMSLFGHQFLFIFMGASFTLFTAILIIRRQSHVLPVMTDDNEEFQAIAGMTTPEAYNLDPRAEEINETVPENELKREWADVDDDYHDIIESADTKAKETIPAEALDSKKRP</sequence>
<dbReference type="Proteomes" id="UP000032749">
    <property type="component" value="Chromosome"/>
</dbReference>
<keyword evidence="3 5" id="KW-0472">Membrane</keyword>
<dbReference type="PANTHER" id="PTHR23521:SF3">
    <property type="entry name" value="MFS TRANSPORTER"/>
    <property type="match status" value="1"/>
</dbReference>
<dbReference type="CDD" id="cd17477">
    <property type="entry name" value="MFS_YcaD_like"/>
    <property type="match status" value="1"/>
</dbReference>
<dbReference type="InterPro" id="IPR011701">
    <property type="entry name" value="MFS"/>
</dbReference>
<feature type="transmembrane region" description="Helical" evidence="5">
    <location>
        <begin position="233"/>
        <end position="253"/>
    </location>
</feature>
<feature type="transmembrane region" description="Helical" evidence="5">
    <location>
        <begin position="158"/>
        <end position="181"/>
    </location>
</feature>
<keyword evidence="1 5" id="KW-0812">Transmembrane</keyword>
<dbReference type="EMBL" id="FO203512">
    <property type="protein sequence ID" value="CCK75922.1"/>
    <property type="molecule type" value="Genomic_DNA"/>
</dbReference>
<protein>
    <submittedName>
        <fullName evidence="6">Major facilitator family transporter</fullName>
    </submittedName>
</protein>
<feature type="transmembrane region" description="Helical" evidence="5">
    <location>
        <begin position="98"/>
        <end position="119"/>
    </location>
</feature>
<dbReference type="Gene3D" id="1.20.1250.20">
    <property type="entry name" value="MFS general substrate transporter like domains"/>
    <property type="match status" value="2"/>
</dbReference>
<feature type="transmembrane region" description="Helical" evidence="5">
    <location>
        <begin position="74"/>
        <end position="92"/>
    </location>
</feature>
<reference evidence="6 7" key="1">
    <citation type="journal article" date="2013" name="Nat. Commun.">
        <title>Genome sequence and functional genomic analysis of the oil-degrading bacterium Oleispira antarctica.</title>
        <authorList>
            <person name="Kube M."/>
            <person name="Chernikova T.N."/>
            <person name="Al-Ramahi Y."/>
            <person name="Beloqui A."/>
            <person name="Lopez-Cortez N."/>
            <person name="Guazzaroni M.E."/>
            <person name="Heipieper H.J."/>
            <person name="Klages S."/>
            <person name="Kotsyurbenko O.R."/>
            <person name="Langer I."/>
            <person name="Nechitaylo T.Y."/>
            <person name="Lunsdorf H."/>
            <person name="Fernandez M."/>
            <person name="Juarez S."/>
            <person name="Ciordia S."/>
            <person name="Singer A."/>
            <person name="Kagan O."/>
            <person name="Egorova O."/>
            <person name="Petit P.A."/>
            <person name="Stogios P."/>
            <person name="Kim Y."/>
            <person name="Tchigvintsev A."/>
            <person name="Flick R."/>
            <person name="Denaro R."/>
            <person name="Genovese M."/>
            <person name="Albar J.P."/>
            <person name="Reva O.N."/>
            <person name="Martinez-Gomariz M."/>
            <person name="Tran H."/>
            <person name="Ferrer M."/>
            <person name="Savchenko A."/>
            <person name="Yakunin A.F."/>
            <person name="Yakimov M.M."/>
            <person name="Golyshina O.V."/>
            <person name="Reinhardt R."/>
            <person name="Golyshin P.N."/>
        </authorList>
    </citation>
    <scope>NUCLEOTIDE SEQUENCE [LARGE SCALE GENOMIC DNA]</scope>
</reference>
<keyword evidence="7" id="KW-1185">Reference proteome</keyword>
<feature type="transmembrane region" description="Helical" evidence="5">
    <location>
        <begin position="297"/>
        <end position="316"/>
    </location>
</feature>
<evidence type="ECO:0000256" key="3">
    <source>
        <dbReference type="ARBA" id="ARBA00023136"/>
    </source>
</evidence>
<dbReference type="InterPro" id="IPR036259">
    <property type="entry name" value="MFS_trans_sf"/>
</dbReference>
<dbReference type="Pfam" id="PF07690">
    <property type="entry name" value="MFS_1"/>
    <property type="match status" value="1"/>
</dbReference>
<evidence type="ECO:0000256" key="1">
    <source>
        <dbReference type="ARBA" id="ARBA00022692"/>
    </source>
</evidence>
<feature type="transmembrane region" description="Helical" evidence="5">
    <location>
        <begin position="202"/>
        <end position="221"/>
    </location>
</feature>
<feature type="transmembrane region" description="Helical" evidence="5">
    <location>
        <begin position="131"/>
        <end position="152"/>
    </location>
</feature>
<evidence type="ECO:0000256" key="2">
    <source>
        <dbReference type="ARBA" id="ARBA00022989"/>
    </source>
</evidence>
<evidence type="ECO:0000256" key="5">
    <source>
        <dbReference type="SAM" id="Phobius"/>
    </source>
</evidence>